<dbReference type="AlphaFoldDB" id="A0A6P4J0Y2"/>
<evidence type="ECO:0000256" key="7">
    <source>
        <dbReference type="ARBA" id="ARBA00022833"/>
    </source>
</evidence>
<dbReference type="Proteomes" id="UP001652661">
    <property type="component" value="Chromosome 3R"/>
</dbReference>
<dbReference type="PANTHER" id="PTHR11733:SF241">
    <property type="entry name" value="GH26575P-RELATED"/>
    <property type="match status" value="1"/>
</dbReference>
<feature type="signal peptide" evidence="9">
    <location>
        <begin position="1"/>
        <end position="29"/>
    </location>
</feature>
<proteinExistence type="inferred from homology"/>
<keyword evidence="12" id="KW-1185">Reference proteome</keyword>
<evidence type="ECO:0000256" key="1">
    <source>
        <dbReference type="ARBA" id="ARBA00001947"/>
    </source>
</evidence>
<evidence type="ECO:0000256" key="3">
    <source>
        <dbReference type="ARBA" id="ARBA00007357"/>
    </source>
</evidence>
<accession>A0A6P4J0Y2</accession>
<dbReference type="PRINTS" id="PR00786">
    <property type="entry name" value="NEPRILYSIN"/>
</dbReference>
<evidence type="ECO:0000313" key="13">
    <source>
        <dbReference type="RefSeq" id="XP_017035007.1"/>
    </source>
</evidence>
<evidence type="ECO:0000313" key="12">
    <source>
        <dbReference type="Proteomes" id="UP001652661"/>
    </source>
</evidence>
<dbReference type="InterPro" id="IPR008753">
    <property type="entry name" value="Peptidase_M13_N"/>
</dbReference>
<dbReference type="RefSeq" id="XP_017035007.1">
    <property type="nucleotide sequence ID" value="XM_017179518.3"/>
</dbReference>
<reference evidence="13" key="1">
    <citation type="submission" date="2025-08" db="UniProtKB">
        <authorList>
            <consortium name="RefSeq"/>
        </authorList>
    </citation>
    <scope>IDENTIFICATION</scope>
    <source>
        <strain evidence="13">14028-0561.14</strain>
        <tissue evidence="13">Whole fly</tissue>
    </source>
</reference>
<dbReference type="CDD" id="cd08662">
    <property type="entry name" value="M13"/>
    <property type="match status" value="1"/>
</dbReference>
<evidence type="ECO:0000256" key="9">
    <source>
        <dbReference type="SAM" id="SignalP"/>
    </source>
</evidence>
<feature type="domain" description="Peptidase M13 N-terminal" evidence="11">
    <location>
        <begin position="66"/>
        <end position="422"/>
    </location>
</feature>
<dbReference type="GO" id="GO:0004222">
    <property type="term" value="F:metalloendopeptidase activity"/>
    <property type="evidence" value="ECO:0007669"/>
    <property type="project" value="InterPro"/>
</dbReference>
<evidence type="ECO:0000256" key="4">
    <source>
        <dbReference type="ARBA" id="ARBA00022670"/>
    </source>
</evidence>
<dbReference type="PROSITE" id="PS51885">
    <property type="entry name" value="NEPRILYSIN"/>
    <property type="match status" value="1"/>
</dbReference>
<evidence type="ECO:0000256" key="5">
    <source>
        <dbReference type="ARBA" id="ARBA00022723"/>
    </source>
</evidence>
<gene>
    <name evidence="13" type="primary">LOC108083647</name>
</gene>
<dbReference type="InterPro" id="IPR042089">
    <property type="entry name" value="Peptidase_M13_dom_2"/>
</dbReference>
<keyword evidence="6" id="KW-0378">Hydrolase</keyword>
<dbReference type="Gene3D" id="1.10.1380.10">
    <property type="entry name" value="Neutral endopeptidase , domain2"/>
    <property type="match status" value="1"/>
</dbReference>
<dbReference type="GeneID" id="108083647"/>
<dbReference type="Gene3D" id="3.40.390.10">
    <property type="entry name" value="Collagenase (Catalytic Domain)"/>
    <property type="match status" value="1"/>
</dbReference>
<keyword evidence="7" id="KW-0862">Zinc</keyword>
<feature type="domain" description="Peptidase M13 C-terminal" evidence="10">
    <location>
        <begin position="490"/>
        <end position="696"/>
    </location>
</feature>
<comment type="cofactor">
    <cofactor evidence="1">
        <name>Zn(2+)</name>
        <dbReference type="ChEBI" id="CHEBI:29105"/>
    </cofactor>
</comment>
<keyword evidence="4" id="KW-0645">Protease</keyword>
<sequence length="701" mass="80414">MFTINFSTINIWRVLILVPLLQLLVESEARSLRDKPERADEEKSSADYLQNYAEHMKSYMNFSVAPCDNFYEYACGNYPRAKADHFSVHRRNNINDLMFTLNDITVKLLGRTHLAETVNVSKELVVAKRFYNACLAAELVQFSAADPAYLSLIRSSGGFPAVDGASWNVSKFSWVNMSSHLTNYGANGLIHEELVARFPFEPLFKPPQLGFDHIVQTINIASNDSRAFRLNDKRMRGYLQAYNVPEDRIIEVINGVFAFWRDALKVTEEFNDACESLSFEEAEDEFPKLRSYYAIAWNGVNVTEDNNCYTLFAELDKVCTQHPEAVANYLAMQLLYVFDAKLTEAKYQQDYCAKTVRETMSFLIDKLYMAELFSEEKRLEVSAMVLELRKSVRKSLEEAEWLDTESRVEALLKESTLKSRVGSLKDEALTDRLIREIASLDIVEDSFATTNINLARHSIKTDRYSSLHFEEMANDTLPQSTYLGMQVQAAYYIIDNSINVMAGILQPPVYHRAWPQSLKFGTLGYIVGHELTHGFDTTSSLFDSKGNIRFWWTKETQRAFDIRTFCFIEQYSDYTIPEIGLSINGVKTKDENIADNGGLRQAFAAYHSHMKQQLEDPEQQSVSEQLPGLDLKPDQLFFLGFAQLFCSDFQEEHYYKHLTDVHTIDKYRVLGAISNSDDFFQAYNCPVGSGMRPENKTCRLW</sequence>
<dbReference type="InterPro" id="IPR000718">
    <property type="entry name" value="Peptidase_M13"/>
</dbReference>
<protein>
    <submittedName>
        <fullName evidence="13">Neprilysin-4-like</fullName>
    </submittedName>
</protein>
<dbReference type="SUPFAM" id="SSF55486">
    <property type="entry name" value="Metalloproteases ('zincins'), catalytic domain"/>
    <property type="match status" value="1"/>
</dbReference>
<keyword evidence="9" id="KW-0732">Signal</keyword>
<dbReference type="GO" id="GO:0005886">
    <property type="term" value="C:plasma membrane"/>
    <property type="evidence" value="ECO:0007669"/>
    <property type="project" value="UniProtKB-SubCell"/>
</dbReference>
<name>A0A6P4J0Y2_DROKI</name>
<feature type="chain" id="PRO_5028304815" evidence="9">
    <location>
        <begin position="30"/>
        <end position="701"/>
    </location>
</feature>
<evidence type="ECO:0000256" key="6">
    <source>
        <dbReference type="ARBA" id="ARBA00022801"/>
    </source>
</evidence>
<comment type="subcellular location">
    <subcellularLocation>
        <location evidence="2">Cell membrane</location>
        <topology evidence="2">Single-pass type II membrane protein</topology>
    </subcellularLocation>
</comment>
<organism evidence="12 13">
    <name type="scientific">Drosophila kikkawai</name>
    <name type="common">Fruit fly</name>
    <dbReference type="NCBI Taxonomy" id="30033"/>
    <lineage>
        <taxon>Eukaryota</taxon>
        <taxon>Metazoa</taxon>
        <taxon>Ecdysozoa</taxon>
        <taxon>Arthropoda</taxon>
        <taxon>Hexapoda</taxon>
        <taxon>Insecta</taxon>
        <taxon>Pterygota</taxon>
        <taxon>Neoptera</taxon>
        <taxon>Endopterygota</taxon>
        <taxon>Diptera</taxon>
        <taxon>Brachycera</taxon>
        <taxon>Muscomorpha</taxon>
        <taxon>Ephydroidea</taxon>
        <taxon>Drosophilidae</taxon>
        <taxon>Drosophila</taxon>
        <taxon>Sophophora</taxon>
    </lineage>
</organism>
<keyword evidence="5" id="KW-0479">Metal-binding</keyword>
<evidence type="ECO:0000259" key="11">
    <source>
        <dbReference type="Pfam" id="PF05649"/>
    </source>
</evidence>
<evidence type="ECO:0000259" key="10">
    <source>
        <dbReference type="Pfam" id="PF01431"/>
    </source>
</evidence>
<evidence type="ECO:0000256" key="8">
    <source>
        <dbReference type="ARBA" id="ARBA00023049"/>
    </source>
</evidence>
<dbReference type="Pfam" id="PF01431">
    <property type="entry name" value="Peptidase_M13"/>
    <property type="match status" value="1"/>
</dbReference>
<dbReference type="InterPro" id="IPR018497">
    <property type="entry name" value="Peptidase_M13_C"/>
</dbReference>
<dbReference type="GO" id="GO:0016485">
    <property type="term" value="P:protein processing"/>
    <property type="evidence" value="ECO:0007669"/>
    <property type="project" value="TreeGrafter"/>
</dbReference>
<comment type="similarity">
    <text evidence="3">Belongs to the peptidase M13 family.</text>
</comment>
<dbReference type="OrthoDB" id="6475849at2759"/>
<dbReference type="InterPro" id="IPR024079">
    <property type="entry name" value="MetalloPept_cat_dom_sf"/>
</dbReference>
<dbReference type="Pfam" id="PF05649">
    <property type="entry name" value="Peptidase_M13_N"/>
    <property type="match status" value="1"/>
</dbReference>
<dbReference type="GO" id="GO:0046872">
    <property type="term" value="F:metal ion binding"/>
    <property type="evidence" value="ECO:0007669"/>
    <property type="project" value="UniProtKB-KW"/>
</dbReference>
<dbReference type="PANTHER" id="PTHR11733">
    <property type="entry name" value="ZINC METALLOPROTEASE FAMILY M13 NEPRILYSIN-RELATED"/>
    <property type="match status" value="1"/>
</dbReference>
<keyword evidence="8" id="KW-0482">Metalloprotease</keyword>
<evidence type="ECO:0000256" key="2">
    <source>
        <dbReference type="ARBA" id="ARBA00004401"/>
    </source>
</evidence>